<organism evidence="1 2">
    <name type="scientific">Brachionus plicatilis</name>
    <name type="common">Marine rotifer</name>
    <name type="synonym">Brachionus muelleri</name>
    <dbReference type="NCBI Taxonomy" id="10195"/>
    <lineage>
        <taxon>Eukaryota</taxon>
        <taxon>Metazoa</taxon>
        <taxon>Spiralia</taxon>
        <taxon>Gnathifera</taxon>
        <taxon>Rotifera</taxon>
        <taxon>Eurotatoria</taxon>
        <taxon>Monogononta</taxon>
        <taxon>Pseudotrocha</taxon>
        <taxon>Ploima</taxon>
        <taxon>Brachionidae</taxon>
        <taxon>Brachionus</taxon>
    </lineage>
</organism>
<sequence>IDQKAGLFNTVEELKEKLCTLEIEMKSKTRTIESLSESEKYYQRRLLISENALLESSNEIEKLKKKRTFDSIFLVEFQQFQSTLISDEIDLNNLQVERKELDFTNQKNYCFNSQQIYNLTLKSEISTRKKNHHIVESK</sequence>
<evidence type="ECO:0000313" key="2">
    <source>
        <dbReference type="Proteomes" id="UP000276133"/>
    </source>
</evidence>
<comment type="caution">
    <text evidence="1">The sequence shown here is derived from an EMBL/GenBank/DDBJ whole genome shotgun (WGS) entry which is preliminary data.</text>
</comment>
<protein>
    <submittedName>
        <fullName evidence="1">Uncharacterized protein</fullName>
    </submittedName>
</protein>
<accession>A0A3M7P3Q3</accession>
<feature type="non-terminal residue" evidence="1">
    <location>
        <position position="1"/>
    </location>
</feature>
<dbReference type="EMBL" id="REGN01013704">
    <property type="protein sequence ID" value="RMZ93569.1"/>
    <property type="molecule type" value="Genomic_DNA"/>
</dbReference>
<dbReference type="Proteomes" id="UP000276133">
    <property type="component" value="Unassembled WGS sequence"/>
</dbReference>
<gene>
    <name evidence="1" type="ORF">BpHYR1_027664</name>
</gene>
<reference evidence="1 2" key="1">
    <citation type="journal article" date="2018" name="Sci. Rep.">
        <title>Genomic signatures of local adaptation to the degree of environmental predictability in rotifers.</title>
        <authorList>
            <person name="Franch-Gras L."/>
            <person name="Hahn C."/>
            <person name="Garcia-Roger E.M."/>
            <person name="Carmona M.J."/>
            <person name="Serra M."/>
            <person name="Gomez A."/>
        </authorList>
    </citation>
    <scope>NUCLEOTIDE SEQUENCE [LARGE SCALE GENOMIC DNA]</scope>
    <source>
        <strain evidence="1">HYR1</strain>
    </source>
</reference>
<keyword evidence="2" id="KW-1185">Reference proteome</keyword>
<dbReference type="AlphaFoldDB" id="A0A3M7P3Q3"/>
<evidence type="ECO:0000313" key="1">
    <source>
        <dbReference type="EMBL" id="RMZ93569.1"/>
    </source>
</evidence>
<proteinExistence type="predicted"/>
<name>A0A3M7P3Q3_BRAPC</name>